<protein>
    <recommendedName>
        <fullName evidence="8">Splicing factor YJU2</fullName>
    </recommendedName>
</protein>
<evidence type="ECO:0000256" key="5">
    <source>
        <dbReference type="ARBA" id="ARBA00022833"/>
    </source>
</evidence>
<sequence>MSERKVINKYYPPDFDPSKIIKKRKKVKTGSASLPTVRFMTPYSLRCDNCGEYTSKARKFNARKENTEETYLGLKTVKLHIKCPRCASEIIFQTDPKSADYVLIFGAKKLYDSGNTNQKLQDETLEETLSRLEKEEQEEAKLKEGKTGNKTTTVEELEAKLNALRREQEMNEELDEIQQKNVRLQEKSQTIVKSQKEQQLAKQKMQEEEDEKIAQDAFSSKRQTELMNIYKSSDDESNDDSSDESDYDQPINNLIKRPTSKVVLKRKVNTLGVSTKRRK</sequence>
<keyword evidence="2" id="KW-0507">mRNA processing</keyword>
<evidence type="ECO:0000256" key="9">
    <source>
        <dbReference type="SAM" id="MobiDB-lite"/>
    </source>
</evidence>
<keyword evidence="5 8" id="KW-0862">Zinc</keyword>
<proteinExistence type="inferred from homology"/>
<dbReference type="GO" id="GO:0071006">
    <property type="term" value="C:U2-type catalytic step 1 spliceosome"/>
    <property type="evidence" value="ECO:0007669"/>
    <property type="project" value="UniProtKB-UniRule"/>
</dbReference>
<keyword evidence="13" id="KW-1185">Reference proteome</keyword>
<dbReference type="GeneID" id="30990349"/>
<feature type="binding site" evidence="8">
    <location>
        <position position="50"/>
    </location>
    <ligand>
        <name>Zn(2+)</name>
        <dbReference type="ChEBI" id="CHEBI:29105"/>
    </ligand>
</feature>
<dbReference type="InterPro" id="IPR043701">
    <property type="entry name" value="Yju2"/>
</dbReference>
<dbReference type="Proteomes" id="UP000038830">
    <property type="component" value="Unassembled WGS sequence"/>
</dbReference>
<evidence type="ECO:0000256" key="3">
    <source>
        <dbReference type="ARBA" id="ARBA00022723"/>
    </source>
</evidence>
<dbReference type="HAMAP" id="MF_03226">
    <property type="entry name" value="YJU2"/>
    <property type="match status" value="1"/>
</dbReference>
<dbReference type="Pfam" id="PF04502">
    <property type="entry name" value="Saf4_Yju2"/>
    <property type="match status" value="1"/>
</dbReference>
<dbReference type="STRING" id="983966.A0A0H5CB42"/>
<name>A0A0H5CB42_CYBJN</name>
<evidence type="ECO:0000256" key="7">
    <source>
        <dbReference type="ARBA" id="ARBA00023242"/>
    </source>
</evidence>
<dbReference type="InterPro" id="IPR007590">
    <property type="entry name" value="Saf4/Yju2"/>
</dbReference>
<keyword evidence="7 8" id="KW-0539">Nucleus</keyword>
<evidence type="ECO:0000256" key="1">
    <source>
        <dbReference type="ARBA" id="ARBA00004123"/>
    </source>
</evidence>
<comment type="subcellular location">
    <subcellularLocation>
        <location evidence="1 8">Nucleus</location>
    </subcellularLocation>
</comment>
<evidence type="ECO:0000313" key="13">
    <source>
        <dbReference type="Proteomes" id="UP000094389"/>
    </source>
</evidence>
<accession>A0A0H5CB42</accession>
<comment type="similarity">
    <text evidence="8">Belongs to the CWC16 family. YJU2 subfamily.</text>
</comment>
<reference evidence="12" key="2">
    <citation type="journal article" date="2015" name="J. Biotechnol.">
        <title>The structure of the Cyberlindnera jadinii genome and its relation to Candida utilis analyzed by the occurrence of single nucleotide polymorphisms.</title>
        <authorList>
            <person name="Rupp O."/>
            <person name="Brinkrolf K."/>
            <person name="Buerth C."/>
            <person name="Kunigo M."/>
            <person name="Schneider J."/>
            <person name="Jaenicke S."/>
            <person name="Goesmann A."/>
            <person name="Puehler A."/>
            <person name="Jaeger K.-E."/>
            <person name="Ernst J.F."/>
        </authorList>
    </citation>
    <scope>NUCLEOTIDE SEQUENCE [LARGE SCALE GENOMIC DNA]</scope>
    <source>
        <strain evidence="12">ATCC 18201 / CBS 1600 / BCRC 20928 / JCM 3617 / NBRC 0987 / NRRL Y-1542</strain>
    </source>
</reference>
<reference evidence="11 13" key="3">
    <citation type="journal article" date="2016" name="Proc. Natl. Acad. Sci. U.S.A.">
        <title>Comparative genomics of biotechnologically important yeasts.</title>
        <authorList>
            <person name="Riley R."/>
            <person name="Haridas S."/>
            <person name="Wolfe K.H."/>
            <person name="Lopes M.R."/>
            <person name="Hittinger C.T."/>
            <person name="Goeker M."/>
            <person name="Salamov A.A."/>
            <person name="Wisecaver J.H."/>
            <person name="Long T.M."/>
            <person name="Calvey C.H."/>
            <person name="Aerts A.L."/>
            <person name="Barry K.W."/>
            <person name="Choi C."/>
            <person name="Clum A."/>
            <person name="Coughlan A.Y."/>
            <person name="Deshpande S."/>
            <person name="Douglass A.P."/>
            <person name="Hanson S.J."/>
            <person name="Klenk H.-P."/>
            <person name="LaButti K.M."/>
            <person name="Lapidus A."/>
            <person name="Lindquist E.A."/>
            <person name="Lipzen A.M."/>
            <person name="Meier-Kolthoff J.P."/>
            <person name="Ohm R.A."/>
            <person name="Otillar R.P."/>
            <person name="Pangilinan J.L."/>
            <person name="Peng Y."/>
            <person name="Rokas A."/>
            <person name="Rosa C.A."/>
            <person name="Scheuner C."/>
            <person name="Sibirny A.A."/>
            <person name="Slot J.C."/>
            <person name="Stielow J.B."/>
            <person name="Sun H."/>
            <person name="Kurtzman C.P."/>
            <person name="Blackwell M."/>
            <person name="Grigoriev I.V."/>
            <person name="Jeffries T.W."/>
        </authorList>
    </citation>
    <scope>NUCLEOTIDE SEQUENCE [LARGE SCALE GENOMIC DNA]</scope>
    <source>
        <strain evidence="13">ATCC 18201 / CBS 1600 / BCRC 20928 / JCM 3617 / NBRC 0987 / NRRL Y-1542</strain>
        <strain evidence="11">NRRL Y-1542</strain>
    </source>
</reference>
<dbReference type="OrthoDB" id="674963at2759"/>
<evidence type="ECO:0000313" key="11">
    <source>
        <dbReference type="EMBL" id="ODV70884.1"/>
    </source>
</evidence>
<keyword evidence="6" id="KW-0508">mRNA splicing</keyword>
<evidence type="ECO:0000313" key="10">
    <source>
        <dbReference type="EMBL" id="CEP21229.1"/>
    </source>
</evidence>
<feature type="compositionally biased region" description="Acidic residues" evidence="9">
    <location>
        <begin position="235"/>
        <end position="247"/>
    </location>
</feature>
<evidence type="ECO:0000256" key="6">
    <source>
        <dbReference type="ARBA" id="ARBA00023187"/>
    </source>
</evidence>
<comment type="subunit">
    <text evidence="8">Component of the spliceosome. Present in the activated B complex, the catalytically activated B* complex which catalyzes the branching, the catalytic step 1 C complex catalyzing the exon ligation, and the postcatalytic P complex containing the ligated exons (mRNA) and the excised lariat intron.</text>
</comment>
<evidence type="ECO:0000256" key="8">
    <source>
        <dbReference type="HAMAP-Rule" id="MF_03226"/>
    </source>
</evidence>
<dbReference type="RefSeq" id="XP_020067923.1">
    <property type="nucleotide sequence ID" value="XM_020215953.1"/>
</dbReference>
<dbReference type="GO" id="GO:0000349">
    <property type="term" value="P:generation of catalytic spliceosome for first transesterification step"/>
    <property type="evidence" value="ECO:0007669"/>
    <property type="project" value="UniProtKB-UniRule"/>
</dbReference>
<dbReference type="EMBL" id="KV453948">
    <property type="protein sequence ID" value="ODV70884.1"/>
    <property type="molecule type" value="Genomic_DNA"/>
</dbReference>
<dbReference type="AlphaFoldDB" id="A0A0H5CB42"/>
<dbReference type="Proteomes" id="UP000094389">
    <property type="component" value="Unassembled WGS sequence"/>
</dbReference>
<comment type="function">
    <text evidence="8">Part of the spliceosome which catalyzes two sequential transesterification reactions, first the excision of the non-coding intron from pre-mRNA and then the ligation of the coding exons to form the mature mRNA. Plays a role in stabilizing the structure of the spliceosome catalytic core and docking of the branch helix into the active site, producing 5'-exon and lariat intron-3'-intermediates.</text>
</comment>
<feature type="binding site" evidence="8">
    <location>
        <position position="86"/>
    </location>
    <ligand>
        <name>Zn(2+)</name>
        <dbReference type="ChEBI" id="CHEBI:29105"/>
    </ligand>
</feature>
<evidence type="ECO:0000256" key="4">
    <source>
        <dbReference type="ARBA" id="ARBA00022728"/>
    </source>
</evidence>
<feature type="binding site" evidence="8">
    <location>
        <position position="83"/>
    </location>
    <ligand>
        <name>Zn(2+)</name>
        <dbReference type="ChEBI" id="CHEBI:29105"/>
    </ligand>
</feature>
<gene>
    <name evidence="10" type="ORF">BN1211_1276</name>
    <name evidence="11" type="ORF">CYBJADRAFT_169840</name>
</gene>
<accession>A0A1E4RUC0</accession>
<dbReference type="GO" id="GO:0046872">
    <property type="term" value="F:metal ion binding"/>
    <property type="evidence" value="ECO:0007669"/>
    <property type="project" value="UniProtKB-KW"/>
</dbReference>
<reference evidence="10" key="1">
    <citation type="submission" date="2014-12" db="EMBL/GenBank/DDBJ databases">
        <authorList>
            <person name="Jaenicke S."/>
        </authorList>
    </citation>
    <scope>NUCLEOTIDE SEQUENCE [LARGE SCALE GENOMIC DNA]</scope>
    <source>
        <strain evidence="10">CBS1600</strain>
    </source>
</reference>
<dbReference type="PANTHER" id="PTHR12111">
    <property type="entry name" value="SPLICING FACTOR YJU2"/>
    <property type="match status" value="1"/>
</dbReference>
<keyword evidence="3 8" id="KW-0479">Metal-binding</keyword>
<evidence type="ECO:0000256" key="2">
    <source>
        <dbReference type="ARBA" id="ARBA00022664"/>
    </source>
</evidence>
<organism evidence="10 12">
    <name type="scientific">Cyberlindnera jadinii (strain ATCC 18201 / CBS 1600 / BCRC 20928 / JCM 3617 / NBRC 0987 / NRRL Y-1542)</name>
    <name type="common">Torula yeast</name>
    <name type="synonym">Candida utilis</name>
    <dbReference type="NCBI Taxonomy" id="983966"/>
    <lineage>
        <taxon>Eukaryota</taxon>
        <taxon>Fungi</taxon>
        <taxon>Dikarya</taxon>
        <taxon>Ascomycota</taxon>
        <taxon>Saccharomycotina</taxon>
        <taxon>Saccharomycetes</taxon>
        <taxon>Phaffomycetales</taxon>
        <taxon>Phaffomycetaceae</taxon>
        <taxon>Cyberlindnera</taxon>
    </lineage>
</organism>
<keyword evidence="4 8" id="KW-0747">Spliceosome</keyword>
<dbReference type="OMA" id="NNDYQCE"/>
<dbReference type="PANTHER" id="PTHR12111:SF1">
    <property type="entry name" value="SPLICING FACTOR YJU2"/>
    <property type="match status" value="1"/>
</dbReference>
<feature type="region of interest" description="Disordered" evidence="9">
    <location>
        <begin position="196"/>
        <end position="259"/>
    </location>
</feature>
<evidence type="ECO:0000313" key="12">
    <source>
        <dbReference type="Proteomes" id="UP000038830"/>
    </source>
</evidence>
<dbReference type="EMBL" id="CDQK01000002">
    <property type="protein sequence ID" value="CEP21229.1"/>
    <property type="molecule type" value="Genomic_DNA"/>
</dbReference>
<feature type="binding site" evidence="8">
    <location>
        <position position="47"/>
    </location>
    <ligand>
        <name>Zn(2+)</name>
        <dbReference type="ChEBI" id="CHEBI:29105"/>
    </ligand>
</feature>